<protein>
    <submittedName>
        <fullName evidence="2">Type II toxin-antitoxin system RelE/ParE family toxin</fullName>
    </submittedName>
</protein>
<name>A0A4U8SVX9_9HELI</name>
<evidence type="ECO:0000256" key="1">
    <source>
        <dbReference type="ARBA" id="ARBA00006226"/>
    </source>
</evidence>
<dbReference type="SUPFAM" id="SSF143011">
    <property type="entry name" value="RelE-like"/>
    <property type="match status" value="1"/>
</dbReference>
<keyword evidence="3" id="KW-1185">Reference proteome</keyword>
<accession>A0A4U8SVX9</accession>
<dbReference type="Proteomes" id="UP000029921">
    <property type="component" value="Unassembled WGS sequence"/>
</dbReference>
<dbReference type="PANTHER" id="PTHR35601">
    <property type="entry name" value="TOXIN RELE"/>
    <property type="match status" value="1"/>
</dbReference>
<dbReference type="PANTHER" id="PTHR35601:SF1">
    <property type="entry name" value="TOXIN RELE"/>
    <property type="match status" value="1"/>
</dbReference>
<dbReference type="RefSeq" id="WP_034589502.1">
    <property type="nucleotide sequence ID" value="NZ_JRPE02000033.1"/>
</dbReference>
<gene>
    <name evidence="2" type="ORF">LS74_010625</name>
</gene>
<dbReference type="AlphaFoldDB" id="A0A4U8SVX9"/>
<evidence type="ECO:0000313" key="3">
    <source>
        <dbReference type="Proteomes" id="UP000029921"/>
    </source>
</evidence>
<proteinExistence type="inferred from homology"/>
<comment type="similarity">
    <text evidence="1">Belongs to the RelE toxin family.</text>
</comment>
<reference evidence="2 3" key="1">
    <citation type="journal article" date="2014" name="Genome Announc.">
        <title>Draft genome sequences of eight enterohepatic helicobacter species isolated from both laboratory and wild rodents.</title>
        <authorList>
            <person name="Sheh A."/>
            <person name="Shen Z."/>
            <person name="Fox J.G."/>
        </authorList>
    </citation>
    <scope>NUCLEOTIDE SEQUENCE [LARGE SCALE GENOMIC DNA]</scope>
    <source>
        <strain evidence="2 3">MIT 96-1001</strain>
    </source>
</reference>
<sequence>MSYNVEYEKRVVKFLKKLAKSAPRDFFKIDTFINENLITCENPCTLSNARYLQGFNDNRYRWRLGDYRIIGIIKNDAFQVIQIIKIAKRDENTYKGL</sequence>
<dbReference type="InterPro" id="IPR035093">
    <property type="entry name" value="RelE/ParE_toxin_dom_sf"/>
</dbReference>
<evidence type="ECO:0000313" key="2">
    <source>
        <dbReference type="EMBL" id="TLD91041.1"/>
    </source>
</evidence>
<dbReference type="Gene3D" id="3.30.2310.20">
    <property type="entry name" value="RelE-like"/>
    <property type="match status" value="1"/>
</dbReference>
<comment type="caution">
    <text evidence="2">The sequence shown here is derived from an EMBL/GenBank/DDBJ whole genome shotgun (WGS) entry which is preliminary data.</text>
</comment>
<dbReference type="EMBL" id="JRPE02000033">
    <property type="protein sequence ID" value="TLD91041.1"/>
    <property type="molecule type" value="Genomic_DNA"/>
</dbReference>
<organism evidence="2 3">
    <name type="scientific">Helicobacter magdeburgensis</name>
    <dbReference type="NCBI Taxonomy" id="471858"/>
    <lineage>
        <taxon>Bacteria</taxon>
        <taxon>Pseudomonadati</taxon>
        <taxon>Campylobacterota</taxon>
        <taxon>Epsilonproteobacteria</taxon>
        <taxon>Campylobacterales</taxon>
        <taxon>Helicobacteraceae</taxon>
        <taxon>Helicobacter</taxon>
    </lineage>
</organism>